<feature type="compositionally biased region" description="Acidic residues" evidence="2">
    <location>
        <begin position="136"/>
        <end position="157"/>
    </location>
</feature>
<dbReference type="InterPro" id="IPR001584">
    <property type="entry name" value="Integrase_cat-core"/>
</dbReference>
<evidence type="ECO:0000313" key="5">
    <source>
        <dbReference type="Proteomes" id="UP000069940"/>
    </source>
</evidence>
<feature type="compositionally biased region" description="Acidic residues" evidence="2">
    <location>
        <begin position="102"/>
        <end position="128"/>
    </location>
</feature>
<dbReference type="InterPro" id="IPR040676">
    <property type="entry name" value="DUF5641"/>
</dbReference>
<dbReference type="InterPro" id="IPR036397">
    <property type="entry name" value="RNaseH_sf"/>
</dbReference>
<dbReference type="Proteomes" id="UP000069940">
    <property type="component" value="Unassembled WGS sequence"/>
</dbReference>
<dbReference type="GeneID" id="134284714"/>
<protein>
    <recommendedName>
        <fullName evidence="3">Integrase catalytic domain-containing protein</fullName>
    </recommendedName>
</protein>
<feature type="region of interest" description="Disordered" evidence="2">
    <location>
        <begin position="421"/>
        <end position="442"/>
    </location>
</feature>
<feature type="domain" description="Integrase catalytic" evidence="3">
    <location>
        <begin position="1465"/>
        <end position="1595"/>
    </location>
</feature>
<evidence type="ECO:0000259" key="3">
    <source>
        <dbReference type="PROSITE" id="PS50994"/>
    </source>
</evidence>
<feature type="region of interest" description="Disordered" evidence="2">
    <location>
        <begin position="71"/>
        <end position="210"/>
    </location>
</feature>
<dbReference type="Pfam" id="PF05380">
    <property type="entry name" value="Peptidase_A17"/>
    <property type="match status" value="1"/>
</dbReference>
<evidence type="ECO:0000256" key="1">
    <source>
        <dbReference type="SAM" id="Coils"/>
    </source>
</evidence>
<dbReference type="InterPro" id="IPR012337">
    <property type="entry name" value="RNaseH-like_sf"/>
</dbReference>
<dbReference type="InterPro" id="IPR008042">
    <property type="entry name" value="Retrotrans_Pao"/>
</dbReference>
<dbReference type="InterPro" id="IPR000477">
    <property type="entry name" value="RT_dom"/>
</dbReference>
<feature type="compositionally biased region" description="Polar residues" evidence="2">
    <location>
        <begin position="430"/>
        <end position="442"/>
    </location>
</feature>
<dbReference type="Pfam" id="PF18701">
    <property type="entry name" value="DUF5641"/>
    <property type="match status" value="1"/>
</dbReference>
<dbReference type="Gene3D" id="3.10.10.10">
    <property type="entry name" value="HIV Type 1 Reverse Transcriptase, subunit A, domain 1"/>
    <property type="match status" value="1"/>
</dbReference>
<dbReference type="InterPro" id="IPR043502">
    <property type="entry name" value="DNA/RNA_pol_sf"/>
</dbReference>
<dbReference type="PANTHER" id="PTHR47331">
    <property type="entry name" value="PHD-TYPE DOMAIN-CONTAINING PROTEIN"/>
    <property type="match status" value="1"/>
</dbReference>
<accession>A0ABM1Y244</accession>
<dbReference type="Gene3D" id="3.30.420.10">
    <property type="entry name" value="Ribonuclease H-like superfamily/Ribonuclease H"/>
    <property type="match status" value="1"/>
</dbReference>
<evidence type="ECO:0000256" key="2">
    <source>
        <dbReference type="SAM" id="MobiDB-lite"/>
    </source>
</evidence>
<feature type="compositionally biased region" description="Basic and acidic residues" evidence="2">
    <location>
        <begin position="166"/>
        <end position="184"/>
    </location>
</feature>
<keyword evidence="5" id="KW-1185">Reference proteome</keyword>
<dbReference type="SUPFAM" id="SSF56672">
    <property type="entry name" value="DNA/RNA polymerases"/>
    <property type="match status" value="1"/>
</dbReference>
<dbReference type="InterPro" id="IPR005312">
    <property type="entry name" value="DUF1759"/>
</dbReference>
<dbReference type="Gene3D" id="3.30.70.270">
    <property type="match status" value="1"/>
</dbReference>
<dbReference type="PANTHER" id="PTHR47331:SF5">
    <property type="entry name" value="RIBONUCLEASE H"/>
    <property type="match status" value="1"/>
</dbReference>
<organism evidence="4 5">
    <name type="scientific">Aedes albopictus</name>
    <name type="common">Asian tiger mosquito</name>
    <name type="synonym">Stegomyia albopicta</name>
    <dbReference type="NCBI Taxonomy" id="7160"/>
    <lineage>
        <taxon>Eukaryota</taxon>
        <taxon>Metazoa</taxon>
        <taxon>Ecdysozoa</taxon>
        <taxon>Arthropoda</taxon>
        <taxon>Hexapoda</taxon>
        <taxon>Insecta</taxon>
        <taxon>Pterygota</taxon>
        <taxon>Neoptera</taxon>
        <taxon>Endopterygota</taxon>
        <taxon>Diptera</taxon>
        <taxon>Nematocera</taxon>
        <taxon>Culicoidea</taxon>
        <taxon>Culicidae</taxon>
        <taxon>Culicinae</taxon>
        <taxon>Aedini</taxon>
        <taxon>Aedes</taxon>
        <taxon>Stegomyia</taxon>
    </lineage>
</organism>
<dbReference type="InterPro" id="IPR043128">
    <property type="entry name" value="Rev_trsase/Diguanyl_cyclase"/>
</dbReference>
<dbReference type="Pfam" id="PF00078">
    <property type="entry name" value="RVT_1"/>
    <property type="match status" value="1"/>
</dbReference>
<dbReference type="Pfam" id="PF03564">
    <property type="entry name" value="DUF1759"/>
    <property type="match status" value="1"/>
</dbReference>
<reference evidence="5" key="1">
    <citation type="journal article" date="2015" name="Proc. Natl. Acad. Sci. U.S.A.">
        <title>Genome sequence of the Asian Tiger mosquito, Aedes albopictus, reveals insights into its biology, genetics, and evolution.</title>
        <authorList>
            <person name="Chen X.G."/>
            <person name="Jiang X."/>
            <person name="Gu J."/>
            <person name="Xu M."/>
            <person name="Wu Y."/>
            <person name="Deng Y."/>
            <person name="Zhang C."/>
            <person name="Bonizzoni M."/>
            <person name="Dermauw W."/>
            <person name="Vontas J."/>
            <person name="Armbruster P."/>
            <person name="Huang X."/>
            <person name="Yang Y."/>
            <person name="Zhang H."/>
            <person name="He W."/>
            <person name="Peng H."/>
            <person name="Liu Y."/>
            <person name="Wu K."/>
            <person name="Chen J."/>
            <person name="Lirakis M."/>
            <person name="Topalis P."/>
            <person name="Van Leeuwen T."/>
            <person name="Hall A.B."/>
            <person name="Jiang X."/>
            <person name="Thorpe C."/>
            <person name="Mueller R.L."/>
            <person name="Sun C."/>
            <person name="Waterhouse R.M."/>
            <person name="Yan G."/>
            <person name="Tu Z.J."/>
            <person name="Fang X."/>
            <person name="James A.A."/>
        </authorList>
    </citation>
    <scope>NUCLEOTIDE SEQUENCE [LARGE SCALE GENOMIC DNA]</scope>
    <source>
        <strain evidence="5">Foshan</strain>
    </source>
</reference>
<feature type="coiled-coil region" evidence="1">
    <location>
        <begin position="39"/>
        <end position="66"/>
    </location>
</feature>
<reference evidence="4" key="2">
    <citation type="submission" date="2025-05" db="UniProtKB">
        <authorList>
            <consortium name="EnsemblMetazoa"/>
        </authorList>
    </citation>
    <scope>IDENTIFICATION</scope>
    <source>
        <strain evidence="4">Foshan</strain>
    </source>
</reference>
<proteinExistence type="predicted"/>
<dbReference type="CDD" id="cd01644">
    <property type="entry name" value="RT_pepA17"/>
    <property type="match status" value="1"/>
</dbReference>
<name>A0ABM1Y244_AEDAL</name>
<dbReference type="PROSITE" id="PS50994">
    <property type="entry name" value="INTEGRASE"/>
    <property type="match status" value="1"/>
</dbReference>
<dbReference type="EnsemblMetazoa" id="AALFPA23_004966.R6224">
    <property type="protein sequence ID" value="AALFPA23_004966.P6224"/>
    <property type="gene ID" value="AALFPA23_004966"/>
</dbReference>
<dbReference type="RefSeq" id="XP_062699860.1">
    <property type="nucleotide sequence ID" value="XM_062843876.1"/>
</dbReference>
<keyword evidence="1" id="KW-0175">Coiled coil</keyword>
<sequence length="1711" mass="194192">MLVAEIDKLANVSTKAKSIVSNSSCKSALSLKLQMQKVLAEETLMLEEMKRRREFMKKKFELMEEIAEVQSCPVPGARTTDPLTKVKGWLQKQRQAENESVAADDDEHDSDDDTEDNMDDDEDDDAGDTESSSEYAADEEGDNSSGETEPESVDSEDGSSSADESYNERGDEHHEERFSPRERSTPVQVRTSRTSNRVKHSRSSATLSRDQIAARQVVPCDLPKFGGSPEEWPMFISTFESTTRMCGYKDEENMIRLRNCLKDEAFASVRSFLMHPSMVSKAISVLKLRFGQPHMIISTLREKVLATPPIRTDSIEKLVDYALAVQNLCSTIDACGRKEYMRDATLMQELVCKLPSAIKLDWARHSKTLAKVTLSTFSDWIFSIAEDASIVANPRKSHSYEQEPRNKRQGKVFVNTHVESSPSVAGGQKVTGNRPNVVSSGKTSMEGPTICPTCKGSCRTAAKCEVTGSPGSPNPAKANEERSINTHRVETGLELFRYIPVTLFGPTKQVECYAFLDDGSELTLLDEQIAKDLDLIGGAKPLCLKWTGGTHRFEEKSRCVDIGISGSAGRKFELSGVRTVEALELPYQSLNVEVLQEKYEHLRSIPVESYNRVQPRILIGVKHANVSLVRRCREGKEGEPIAVKTHLGWTIFGGWSKQESSNGGSHIYHICACNLQNDEQLHLAVKQYFSLDSLGIMMPVAASVSKDDERALMLLSSLTQVTGNRYQTRLLWRFDNIRLPDSRPMALQRLKCLERRLAKNADLKLAYNGKLAEYETKGYIRKVTQKEIEQNKGHSWYLPTFPVINPNKPGKNRIVWDAAATAHGVSLNSMLLTGPDLLSSLVAVLNQFRENRIGICGDIREMFLQIGIRREDQFYQLFLWNDNVNQEEPSTYVVPVMIFGARSSPTTAQFVKNQNAQRFRAEFPVAVEVIEKKHYVDDMLASTETEDEAIDLAKSVKHVHAQGGFDIRNWVSNSAKVLNALNESPTSEKSLNIAADIATEKVLGMWWNTSTDCFTFKICWTRFDAVLFDGSRAPTKRELLRILMSIFDPLGLISQFLMILKVTLQEVWRKGLKWDDQIEGKQLDDWQTWTKLLPKLEELQIPRCYRQITTTGAQIQMHTFVDAGDKGMAAVVYLRFEENGIIECALVGAKTRVAPLKYLSTPRSELQAAVIGARLSNSTMKSLSLSVSQRFFWCYSRNVLCWLRSDHRRYSQYVAARTSEILDTTEVNEWNWIKSEWDVADDGTKWTGQEQMKSDDRWFLGPAFLQKAERDWPVIPYNQETTTEELRTSVLVHRKVRDPVVVASDYSSWNRLLKVTAYVQRFVYNLQAKRQGLVSHQGPLSSEELRQAQLYHFRQAQQEVYHEEILVLKEGSKNGENVRKQWQQYSRSQIYKMSPFVDEDGVLRMNSRAAKCSFLFPDEKFPIILPDNHPVTKILLVDFHERYHHRNYATVANEVRRRTSSCMMALNNFIARRGTPVCFYSDRGTNFVGASKELRDALKAIDKHEMSKEFTTPATSWPFNPPSSPHMGGSWERLIQSVKRNLTEVLKCRRSTDEELRSALTQIESVLNSRPLTDVPVDNESEPALTPNHFLLGSSDGSKPLTLFDDSVQAVRRGWQVSQMMANLFWRRWLRNYLPEITKRTKWFKKVKPIAVGDIVVIVDPELPRNCWPKGRVIGTVEKGSQVRRATVQTSKGVYERPAVKLAVLDIWSEN</sequence>
<dbReference type="SUPFAM" id="SSF53098">
    <property type="entry name" value="Ribonuclease H-like"/>
    <property type="match status" value="1"/>
</dbReference>
<feature type="compositionally biased region" description="Polar residues" evidence="2">
    <location>
        <begin position="185"/>
        <end position="195"/>
    </location>
</feature>
<evidence type="ECO:0000313" key="4">
    <source>
        <dbReference type="EnsemblMetazoa" id="AALFPA23_004966.P6224"/>
    </source>
</evidence>